<evidence type="ECO:0000313" key="10">
    <source>
        <dbReference type="EMBL" id="KAL1413159.1"/>
    </source>
</evidence>
<reference evidence="10 11" key="1">
    <citation type="submission" date="2023-08" db="EMBL/GenBank/DDBJ databases">
        <title>Annotated Genome Sequence of Vanrija albida AlHP1.</title>
        <authorList>
            <person name="Herzog R."/>
        </authorList>
    </citation>
    <scope>NUCLEOTIDE SEQUENCE [LARGE SCALE GENOMIC DNA]</scope>
    <source>
        <strain evidence="10 11">AlHP1</strain>
    </source>
</reference>
<evidence type="ECO:0000256" key="2">
    <source>
        <dbReference type="ARBA" id="ARBA00018706"/>
    </source>
</evidence>
<sequence length="756" mass="80686">MSALAARRAAQAALSASQPSSPAPAQKVPEPARKATPQPESPEVESAVLSSDAESEASEPAPRTSKRRKVNKEAPKATPKAATRYYAAPAEEEQPKLRKKERRFSFSAPNDDDSSGSDGEEEEDAGQDDPMTPWSGAPSPRAGPSRLAQQPALDVGRSTFVPQEGVNIHKVGEKALKAAGVETPGPAVVVSLGEEDSLMVAGTFTVTPLQQSISLLSATIRPSVDAIEAYPVYAPTSHPVPVLTAQQGEDAEVSPLLASLSLPKKFETDASRSIFLIQELRTGVEGLRGDVVPGFSNIWLDDKGTWGLRGVHLLTGSFYTPVYPHVNPTSWRDALDSLDTAETQDQDDDDLGFEGDSVPVVLVKGPKRSGKSSLARASLNRLLESFQRVAWLESDLGQGEFGCGGVVGLWVLDQPVLGPSFTHPRVPVKAHYLGEVSPQSCPDEYLEVVHQLLQYYKYEVQAPIDGLGSAPAGGKRTDAIPLVVNTQGWVKGLGEDLLRAIEAAAEPTRIFAFEQVDEPAATADGWTTSPVQQTHELPSSGVTFTLEPAPVSPLHARYTAADMRALTTIAYLHARLERPHHWDFSAPLLAVPPVQVELGGALQRAYLIGEGADAVVPSDLPLALNASLVALIDGEADGEAYVPARAQPPADEASFLGLALVRAVRAELEGTLSLQLVTPLSSAHLARVSALVRNGAFELPPCGMFDWRERVPGGGVSDEGLAGVRWDDVPFLDAGASDAVGGDRRRFRRNLQRKNM</sequence>
<dbReference type="InterPro" id="IPR032319">
    <property type="entry name" value="CLP1_P"/>
</dbReference>
<evidence type="ECO:0000256" key="8">
    <source>
        <dbReference type="SAM" id="MobiDB-lite"/>
    </source>
</evidence>
<dbReference type="GeneID" id="95981951"/>
<keyword evidence="7" id="KW-0067">ATP-binding</keyword>
<evidence type="ECO:0000256" key="4">
    <source>
        <dbReference type="ARBA" id="ARBA00022679"/>
    </source>
</evidence>
<feature type="compositionally biased region" description="Low complexity" evidence="8">
    <location>
        <begin position="44"/>
        <end position="62"/>
    </location>
</feature>
<dbReference type="Proteomes" id="UP001565368">
    <property type="component" value="Unassembled WGS sequence"/>
</dbReference>
<dbReference type="Pfam" id="PF16575">
    <property type="entry name" value="CLP1_P"/>
    <property type="match status" value="1"/>
</dbReference>
<dbReference type="InterPro" id="IPR045116">
    <property type="entry name" value="Clp1/Grc3"/>
</dbReference>
<evidence type="ECO:0000313" key="11">
    <source>
        <dbReference type="Proteomes" id="UP001565368"/>
    </source>
</evidence>
<evidence type="ECO:0000256" key="5">
    <source>
        <dbReference type="ARBA" id="ARBA00022741"/>
    </source>
</evidence>
<evidence type="ECO:0000256" key="3">
    <source>
        <dbReference type="ARBA" id="ARBA00019824"/>
    </source>
</evidence>
<feature type="region of interest" description="Disordered" evidence="8">
    <location>
        <begin position="1"/>
        <end position="150"/>
    </location>
</feature>
<evidence type="ECO:0000256" key="6">
    <source>
        <dbReference type="ARBA" id="ARBA00022777"/>
    </source>
</evidence>
<dbReference type="RefSeq" id="XP_069213103.1">
    <property type="nucleotide sequence ID" value="XM_069349559.1"/>
</dbReference>
<gene>
    <name evidence="10" type="primary">GRC3</name>
    <name evidence="10" type="ORF">Q8F55_000908</name>
</gene>
<protein>
    <recommendedName>
        <fullName evidence="3">Polynucleotide 5'-hydroxyl-kinase GRC3</fullName>
    </recommendedName>
    <alternativeName>
        <fullName evidence="2">Polynucleotide 5'-hydroxyl-kinase grc3</fullName>
    </alternativeName>
</protein>
<name>A0ABR3QEM3_9TREE</name>
<keyword evidence="11" id="KW-1185">Reference proteome</keyword>
<dbReference type="InterPro" id="IPR027417">
    <property type="entry name" value="P-loop_NTPase"/>
</dbReference>
<evidence type="ECO:0000259" key="9">
    <source>
        <dbReference type="Pfam" id="PF16575"/>
    </source>
</evidence>
<dbReference type="PANTHER" id="PTHR12755">
    <property type="entry name" value="CLEAVAGE/POLYADENYLATION FACTOR IA SUBUNIT CLP1P"/>
    <property type="match status" value="1"/>
</dbReference>
<comment type="caution">
    <text evidence="10">The sequence shown here is derived from an EMBL/GenBank/DDBJ whole genome shotgun (WGS) entry which is preliminary data.</text>
</comment>
<feature type="compositionally biased region" description="Low complexity" evidence="8">
    <location>
        <begin position="1"/>
        <end position="26"/>
    </location>
</feature>
<comment type="similarity">
    <text evidence="1">Belongs to the Clp1 family. NOL9/GRC3 subfamily.</text>
</comment>
<keyword evidence="4" id="KW-0808">Transferase</keyword>
<dbReference type="PANTHER" id="PTHR12755:SF3">
    <property type="entry name" value="POLYNUCLEOTIDE 5'-HYDROXYL-KINASE NOL9"/>
    <property type="match status" value="1"/>
</dbReference>
<evidence type="ECO:0000256" key="7">
    <source>
        <dbReference type="ARBA" id="ARBA00022840"/>
    </source>
</evidence>
<feature type="domain" description="Clp1 P-loop" evidence="9">
    <location>
        <begin position="365"/>
        <end position="541"/>
    </location>
</feature>
<proteinExistence type="inferred from homology"/>
<keyword evidence="5" id="KW-0547">Nucleotide-binding</keyword>
<organism evidence="10 11">
    <name type="scientific">Vanrija albida</name>
    <dbReference type="NCBI Taxonomy" id="181172"/>
    <lineage>
        <taxon>Eukaryota</taxon>
        <taxon>Fungi</taxon>
        <taxon>Dikarya</taxon>
        <taxon>Basidiomycota</taxon>
        <taxon>Agaricomycotina</taxon>
        <taxon>Tremellomycetes</taxon>
        <taxon>Trichosporonales</taxon>
        <taxon>Trichosporonaceae</taxon>
        <taxon>Vanrija</taxon>
    </lineage>
</organism>
<accession>A0ABR3QEM3</accession>
<dbReference type="EMBL" id="JBBXJM010000001">
    <property type="protein sequence ID" value="KAL1413159.1"/>
    <property type="molecule type" value="Genomic_DNA"/>
</dbReference>
<feature type="compositionally biased region" description="Acidic residues" evidence="8">
    <location>
        <begin position="110"/>
        <end position="127"/>
    </location>
</feature>
<keyword evidence="6" id="KW-0418">Kinase</keyword>
<dbReference type="Gene3D" id="3.40.50.300">
    <property type="entry name" value="P-loop containing nucleotide triphosphate hydrolases"/>
    <property type="match status" value="1"/>
</dbReference>
<evidence type="ECO:0000256" key="1">
    <source>
        <dbReference type="ARBA" id="ARBA00011003"/>
    </source>
</evidence>